<keyword evidence="5" id="KW-0966">Cell projection</keyword>
<evidence type="ECO:0000256" key="1">
    <source>
        <dbReference type="ARBA" id="ARBA00004120"/>
    </source>
</evidence>
<dbReference type="Pfam" id="PF07162">
    <property type="entry name" value="B9-C2"/>
    <property type="match status" value="1"/>
</dbReference>
<dbReference type="PROSITE" id="PS51381">
    <property type="entry name" value="C2_B9"/>
    <property type="match status" value="1"/>
</dbReference>
<evidence type="ECO:0000256" key="4">
    <source>
        <dbReference type="ARBA" id="ARBA00023212"/>
    </source>
</evidence>
<comment type="caution">
    <text evidence="8">The sequence shown here is derived from an EMBL/GenBank/DDBJ whole genome shotgun (WGS) entry which is preliminary data.</text>
</comment>
<evidence type="ECO:0000256" key="2">
    <source>
        <dbReference type="ARBA" id="ARBA00022490"/>
    </source>
</evidence>
<dbReference type="EMBL" id="CAVLEF010000040">
    <property type="protein sequence ID" value="CAK1549904.1"/>
    <property type="molecule type" value="Genomic_DNA"/>
</dbReference>
<comment type="subcellular location">
    <subcellularLocation>
        <location evidence="1">Cytoplasm</location>
        <location evidence="1">Cytoskeleton</location>
        <location evidence="1">Cilium basal body</location>
    </subcellularLocation>
</comment>
<organism evidence="8 9">
    <name type="scientific">Leptosia nina</name>
    <dbReference type="NCBI Taxonomy" id="320188"/>
    <lineage>
        <taxon>Eukaryota</taxon>
        <taxon>Metazoa</taxon>
        <taxon>Ecdysozoa</taxon>
        <taxon>Arthropoda</taxon>
        <taxon>Hexapoda</taxon>
        <taxon>Insecta</taxon>
        <taxon>Pterygota</taxon>
        <taxon>Neoptera</taxon>
        <taxon>Endopterygota</taxon>
        <taxon>Lepidoptera</taxon>
        <taxon>Glossata</taxon>
        <taxon>Ditrysia</taxon>
        <taxon>Papilionoidea</taxon>
        <taxon>Pieridae</taxon>
        <taxon>Pierinae</taxon>
        <taxon>Leptosia</taxon>
    </lineage>
</organism>
<dbReference type="GO" id="GO:0060271">
    <property type="term" value="P:cilium assembly"/>
    <property type="evidence" value="ECO:0007669"/>
    <property type="project" value="TreeGrafter"/>
</dbReference>
<name>A0AAV1JKM1_9NEOP</name>
<dbReference type="AlphaFoldDB" id="A0AAV1JKM1"/>
<keyword evidence="2" id="KW-0963">Cytoplasm</keyword>
<evidence type="ECO:0000256" key="7">
    <source>
        <dbReference type="ARBA" id="ARBA00039272"/>
    </source>
</evidence>
<protein>
    <recommendedName>
        <fullName evidence="7">B9 domain-containing protein 2</fullName>
    </recommendedName>
</protein>
<comment type="similarity">
    <text evidence="6">Belongs to the B9D family.</text>
</comment>
<dbReference type="GO" id="GO:0036038">
    <property type="term" value="C:MKS complex"/>
    <property type="evidence" value="ECO:0007669"/>
    <property type="project" value="TreeGrafter"/>
</dbReference>
<sequence>MAELHILGYLNQTNNFRETHSLYCRYSVQAGPNWNLISGLSEGQTSSGKPNCNKCVVWSHPLDLHYVTKGIQGWPKLILQVNCLDSLGRTWIVAYGCSSLPAVPGYHTIQVPCWLPAATKLSDRIRQYFLGGSHQLLQSDIVSLGTDRFKLNTLSQGIVELNVCIILRNFSQFGVEYK</sequence>
<keyword evidence="3" id="KW-0970">Cilium biogenesis/degradation</keyword>
<dbReference type="PANTHER" id="PTHR12968">
    <property type="entry name" value="B9 DOMAIN-CONTAINING"/>
    <property type="match status" value="1"/>
</dbReference>
<proteinExistence type="inferred from homology"/>
<evidence type="ECO:0000256" key="5">
    <source>
        <dbReference type="ARBA" id="ARBA00023273"/>
    </source>
</evidence>
<dbReference type="PANTHER" id="PTHR12968:SF2">
    <property type="entry name" value="B9 DOMAIN-CONTAINING PROTEIN 2"/>
    <property type="match status" value="1"/>
</dbReference>
<dbReference type="Proteomes" id="UP001497472">
    <property type="component" value="Unassembled WGS sequence"/>
</dbReference>
<dbReference type="InterPro" id="IPR010796">
    <property type="entry name" value="C2_B9-type_dom"/>
</dbReference>
<keyword evidence="4" id="KW-0206">Cytoskeleton</keyword>
<keyword evidence="9" id="KW-1185">Reference proteome</keyword>
<evidence type="ECO:0000256" key="3">
    <source>
        <dbReference type="ARBA" id="ARBA00022794"/>
    </source>
</evidence>
<evidence type="ECO:0000313" key="9">
    <source>
        <dbReference type="Proteomes" id="UP001497472"/>
    </source>
</evidence>
<gene>
    <name evidence="8" type="ORF">LNINA_LOCUS9167</name>
</gene>
<evidence type="ECO:0000256" key="6">
    <source>
        <dbReference type="ARBA" id="ARBA00038411"/>
    </source>
</evidence>
<evidence type="ECO:0000313" key="8">
    <source>
        <dbReference type="EMBL" id="CAK1549904.1"/>
    </source>
</evidence>
<reference evidence="8 9" key="1">
    <citation type="submission" date="2023-11" db="EMBL/GenBank/DDBJ databases">
        <authorList>
            <person name="Okamura Y."/>
        </authorList>
    </citation>
    <scope>NUCLEOTIDE SEQUENCE [LARGE SCALE GENOMIC DNA]</scope>
</reference>
<accession>A0AAV1JKM1</accession>